<dbReference type="InterPro" id="IPR011990">
    <property type="entry name" value="TPR-like_helical_dom_sf"/>
</dbReference>
<dbReference type="GO" id="GO:0006383">
    <property type="term" value="P:transcription by RNA polymerase III"/>
    <property type="evidence" value="ECO:0007669"/>
    <property type="project" value="InterPro"/>
</dbReference>
<dbReference type="PANTHER" id="PTHR23082:SF0">
    <property type="entry name" value="GENERAL TRANSCRIPTION FACTOR 3C POLYPEPTIDE 3"/>
    <property type="match status" value="1"/>
</dbReference>
<dbReference type="OrthoDB" id="9991317at2759"/>
<dbReference type="GO" id="GO:0000127">
    <property type="term" value="C:transcription factor TFIIIC complex"/>
    <property type="evidence" value="ECO:0007669"/>
    <property type="project" value="TreeGrafter"/>
</dbReference>
<dbReference type="SMART" id="SM00028">
    <property type="entry name" value="TPR"/>
    <property type="match status" value="8"/>
</dbReference>
<dbReference type="InterPro" id="IPR019734">
    <property type="entry name" value="TPR_rpt"/>
</dbReference>
<dbReference type="AlphaFoldDB" id="A0A2X0NR82"/>
<sequence length="1095" mass="123511">MSNFALDPALMGPTASTSSLPLENLHHFNSLRTYPVDDEFADDSFGEDDGSIDSRDDESHHSDDSIEDDGEGEHTGEDVETDAEDEYRIEMGEVQRPPNGASQGKGKARALNQDSVDQDDDADPEHGEGGGDEELSRLVAALRDSGASTSVGGRTALDKAFDRSIEEELDGIDDPFNNGLPNPKKRRIVPRRPDAEPSNEVKVMLGSANRYYAEGHVDQAREILTEVVRIDPAIRQSWMTLATIEEELGNYDKSITFRIVGAHLLPIKKSSLEWAALGAQSRDNGLLHQAIYCFTQAIKGDKEDVDSMWDRAVLLKMSGSTTLAITAFTALLNVIPHDPGVLRELAPLLAATEQHARATTLFLAAFDHYRKLVPHITPRNIERINTFGYQDIETIADFLSIQKLYTRCVSVIRTGVRWLQGREKETAWDALEDDREYDVMRKARIGWDNDPATRHLEDAEVYDLDVRLRLRLGVARIGEGRVEEAKRHFAIVLQEDVADFPELWGAIGDAYFERDMFEDALEIFQEMAEDEITNGPAVWAKVGACHFETRDFEDALECFQAVMEEQPENLTVKMQLARTWEQLDKPGKALELIHEIVEVRRQLRDAGQLSELARVPSTRGARRGATQARSSTIRPHVTPAERAARRQNAATVERQRHQEFTLAVETLRKLDDDVEAEDAEAITEWLEVATFLVDAFRETKSLFPSDGRKRFMGAMRRQWKRKGGNEMDIEKQADEMASRLERTLVDNDDDNLAIDSFRGISFDDWLKLIIKYSFLLIKNDEAEAGLETLKHTQNAGPFKHSETRSLSIWLALAAGYNYLRNYGEVVMIARRISLRRQFQSEPLRLLHALLPGGVAAIEAFNSTRLAKYQMRQLIMLERISRGAEVRVGANGTIVIKSLGVDKDMDGDDEDEDVVGAGGHGSLPSFVPTVPNPWYNYVYACMLETSRSYQSALQYLLRAYERMPRQPLINLTIGIVYIHRAMTRATDNRQHQIAQGLAFLSQYRAIKGRCQEVEYNFGRVFHLLGLQSYAVRHYEACLAIAAEDRKARMHLDGDDAEDEDGEDDFTRVAAYNLSNLYMLSGEPDLAKVIAHKWLSF</sequence>
<dbReference type="SUPFAM" id="SSF48452">
    <property type="entry name" value="TPR-like"/>
    <property type="match status" value="3"/>
</dbReference>
<dbReference type="STRING" id="289078.A0A2X0NR82"/>
<keyword evidence="1" id="KW-0802">TPR repeat</keyword>
<dbReference type="Proteomes" id="UP000249723">
    <property type="component" value="Unassembled WGS sequence"/>
</dbReference>
<gene>
    <name evidence="3" type="ORF">BZ3500_MVSOF-1268-A1-R1_CHR5-3G08239</name>
</gene>
<keyword evidence="4" id="KW-1185">Reference proteome</keyword>
<dbReference type="PANTHER" id="PTHR23082">
    <property type="entry name" value="TRANSCRIPTION INITIATION FACTOR IIIC TFIIIC , POLYPEPTIDE 3-RELATED"/>
    <property type="match status" value="1"/>
</dbReference>
<dbReference type="Pfam" id="PF13432">
    <property type="entry name" value="TPR_16"/>
    <property type="match status" value="2"/>
</dbReference>
<evidence type="ECO:0000256" key="1">
    <source>
        <dbReference type="PROSITE-ProRule" id="PRU00339"/>
    </source>
</evidence>
<dbReference type="PROSITE" id="PS50005">
    <property type="entry name" value="TPR"/>
    <property type="match status" value="2"/>
</dbReference>
<dbReference type="InterPro" id="IPR039340">
    <property type="entry name" value="Tfc4/TFIIIC-102/Sfc4"/>
</dbReference>
<dbReference type="EMBL" id="FMWP01000017">
    <property type="protein sequence ID" value="SCZ91947.1"/>
    <property type="molecule type" value="Genomic_DNA"/>
</dbReference>
<feature type="compositionally biased region" description="Basic and acidic residues" evidence="2">
    <location>
        <begin position="52"/>
        <end position="64"/>
    </location>
</feature>
<feature type="compositionally biased region" description="Acidic residues" evidence="2">
    <location>
        <begin position="38"/>
        <end position="51"/>
    </location>
</feature>
<feature type="region of interest" description="Disordered" evidence="2">
    <location>
        <begin position="170"/>
        <end position="195"/>
    </location>
</feature>
<protein>
    <submittedName>
        <fullName evidence="3">BZ3500_MvSof-1268-A1-R1_Chr5-3g08239 protein</fullName>
    </submittedName>
</protein>
<dbReference type="Gene3D" id="1.25.40.10">
    <property type="entry name" value="Tetratricopeptide repeat domain"/>
    <property type="match status" value="3"/>
</dbReference>
<evidence type="ECO:0000256" key="2">
    <source>
        <dbReference type="SAM" id="MobiDB-lite"/>
    </source>
</evidence>
<evidence type="ECO:0000313" key="3">
    <source>
        <dbReference type="EMBL" id="SCZ91947.1"/>
    </source>
</evidence>
<evidence type="ECO:0000313" key="4">
    <source>
        <dbReference type="Proteomes" id="UP000249723"/>
    </source>
</evidence>
<accession>A0A2X0NR82</accession>
<feature type="region of interest" description="Disordered" evidence="2">
    <location>
        <begin position="38"/>
        <end position="132"/>
    </location>
</feature>
<feature type="region of interest" description="Disordered" evidence="2">
    <location>
        <begin position="1"/>
        <end position="21"/>
    </location>
</feature>
<organism evidence="3 4">
    <name type="scientific">Microbotryum saponariae</name>
    <dbReference type="NCBI Taxonomy" id="289078"/>
    <lineage>
        <taxon>Eukaryota</taxon>
        <taxon>Fungi</taxon>
        <taxon>Dikarya</taxon>
        <taxon>Basidiomycota</taxon>
        <taxon>Pucciniomycotina</taxon>
        <taxon>Microbotryomycetes</taxon>
        <taxon>Microbotryales</taxon>
        <taxon>Microbotryaceae</taxon>
        <taxon>Microbotryum</taxon>
    </lineage>
</organism>
<proteinExistence type="predicted"/>
<feature type="repeat" description="TPR" evidence="1">
    <location>
        <begin position="536"/>
        <end position="569"/>
    </location>
</feature>
<feature type="repeat" description="TPR" evidence="1">
    <location>
        <begin position="501"/>
        <end position="534"/>
    </location>
</feature>
<reference evidence="4" key="1">
    <citation type="submission" date="2016-10" db="EMBL/GenBank/DDBJ databases">
        <authorList>
            <person name="Jeantristanb JTB J.-T."/>
            <person name="Ricardo R."/>
        </authorList>
    </citation>
    <scope>NUCLEOTIDE SEQUENCE [LARGE SCALE GENOMIC DNA]</scope>
</reference>
<name>A0A2X0NR82_9BASI</name>